<keyword evidence="3" id="KW-1185">Reference proteome</keyword>
<dbReference type="Gene3D" id="1.25.40.10">
    <property type="entry name" value="Tetratricopeptide repeat domain"/>
    <property type="match status" value="1"/>
</dbReference>
<protein>
    <submittedName>
        <fullName evidence="2">Uncharacterized protein</fullName>
    </submittedName>
</protein>
<gene>
    <name evidence="2" type="ORF">CITCOLO1_LOCUS10094</name>
</gene>
<sequence length="160" mass="17561">MRLIPWATNLFLLSSVLRRQPGESQATSGHYNAAAPQRSPSAFFPPPSFFPVNTRGCFLSSRWDNSFFPQSMSSNVSFATSFICKVTTLDGTSTPALIGYGNACGAQEEGVQAMSAYRTGAQLFLGWNLDILLIAQCFNWRKMELSLDGKDNLSIRSSCL</sequence>
<evidence type="ECO:0000313" key="2">
    <source>
        <dbReference type="EMBL" id="CAK9318136.1"/>
    </source>
</evidence>
<feature type="chain" id="PRO_5047481228" evidence="1">
    <location>
        <begin position="19"/>
        <end position="160"/>
    </location>
</feature>
<evidence type="ECO:0000313" key="3">
    <source>
        <dbReference type="Proteomes" id="UP001642487"/>
    </source>
</evidence>
<evidence type="ECO:0000256" key="1">
    <source>
        <dbReference type="SAM" id="SignalP"/>
    </source>
</evidence>
<organism evidence="2 3">
    <name type="scientific">Citrullus colocynthis</name>
    <name type="common">colocynth</name>
    <dbReference type="NCBI Taxonomy" id="252529"/>
    <lineage>
        <taxon>Eukaryota</taxon>
        <taxon>Viridiplantae</taxon>
        <taxon>Streptophyta</taxon>
        <taxon>Embryophyta</taxon>
        <taxon>Tracheophyta</taxon>
        <taxon>Spermatophyta</taxon>
        <taxon>Magnoliopsida</taxon>
        <taxon>eudicotyledons</taxon>
        <taxon>Gunneridae</taxon>
        <taxon>Pentapetalae</taxon>
        <taxon>rosids</taxon>
        <taxon>fabids</taxon>
        <taxon>Cucurbitales</taxon>
        <taxon>Cucurbitaceae</taxon>
        <taxon>Benincaseae</taxon>
        <taxon>Citrullus</taxon>
    </lineage>
</organism>
<keyword evidence="1" id="KW-0732">Signal</keyword>
<dbReference type="EMBL" id="OZ021737">
    <property type="protein sequence ID" value="CAK9318136.1"/>
    <property type="molecule type" value="Genomic_DNA"/>
</dbReference>
<accession>A0ABP0YCM0</accession>
<name>A0ABP0YCM0_9ROSI</name>
<dbReference type="InterPro" id="IPR011990">
    <property type="entry name" value="TPR-like_helical_dom_sf"/>
</dbReference>
<reference evidence="2 3" key="1">
    <citation type="submission" date="2024-03" db="EMBL/GenBank/DDBJ databases">
        <authorList>
            <person name="Gkanogiannis A."/>
            <person name="Becerra Lopez-Lavalle L."/>
        </authorList>
    </citation>
    <scope>NUCLEOTIDE SEQUENCE [LARGE SCALE GENOMIC DNA]</scope>
</reference>
<feature type="signal peptide" evidence="1">
    <location>
        <begin position="1"/>
        <end position="18"/>
    </location>
</feature>
<dbReference type="Proteomes" id="UP001642487">
    <property type="component" value="Chromosome 3"/>
</dbReference>
<proteinExistence type="predicted"/>